<dbReference type="EMBL" id="SKBQ01000043">
    <property type="protein sequence ID" value="TPX12042.1"/>
    <property type="molecule type" value="Genomic_DNA"/>
</dbReference>
<feature type="compositionally biased region" description="Basic and acidic residues" evidence="1">
    <location>
        <begin position="335"/>
        <end position="363"/>
    </location>
</feature>
<feature type="compositionally biased region" description="Low complexity" evidence="1">
    <location>
        <begin position="206"/>
        <end position="243"/>
    </location>
</feature>
<feature type="compositionally biased region" description="Polar residues" evidence="1">
    <location>
        <begin position="127"/>
        <end position="150"/>
    </location>
</feature>
<dbReference type="OrthoDB" id="5425130at2759"/>
<dbReference type="AlphaFoldDB" id="A0A507AQ02"/>
<feature type="compositionally biased region" description="Low complexity" evidence="1">
    <location>
        <begin position="106"/>
        <end position="120"/>
    </location>
</feature>
<protein>
    <submittedName>
        <fullName evidence="2">Uncharacterized protein</fullName>
    </submittedName>
</protein>
<comment type="caution">
    <text evidence="2">The sequence shown here is derived from an EMBL/GenBank/DDBJ whole genome shotgun (WGS) entry which is preliminary data.</text>
</comment>
<feature type="compositionally biased region" description="Pro residues" evidence="1">
    <location>
        <begin position="458"/>
        <end position="470"/>
    </location>
</feature>
<evidence type="ECO:0000256" key="1">
    <source>
        <dbReference type="SAM" id="MobiDB-lite"/>
    </source>
</evidence>
<reference evidence="2 3" key="1">
    <citation type="submission" date="2019-06" db="EMBL/GenBank/DDBJ databases">
        <title>Draft genome sequence of the filamentous fungus Phialemoniopsis curvata isolated from diesel fuel.</title>
        <authorList>
            <person name="Varaljay V.A."/>
            <person name="Lyon W.J."/>
            <person name="Crouch A.L."/>
            <person name="Drake C.E."/>
            <person name="Hollomon J.M."/>
            <person name="Nadeau L.J."/>
            <person name="Nunn H.S."/>
            <person name="Stevenson B.S."/>
            <person name="Bojanowski C.L."/>
            <person name="Crookes-Goodson W.J."/>
        </authorList>
    </citation>
    <scope>NUCLEOTIDE SEQUENCE [LARGE SCALE GENOMIC DNA]</scope>
    <source>
        <strain evidence="2 3">D216</strain>
    </source>
</reference>
<feature type="compositionally biased region" description="Polar residues" evidence="1">
    <location>
        <begin position="265"/>
        <end position="274"/>
    </location>
</feature>
<gene>
    <name evidence="2" type="ORF">E0L32_007157</name>
</gene>
<feature type="compositionally biased region" description="Pro residues" evidence="1">
    <location>
        <begin position="276"/>
        <end position="289"/>
    </location>
</feature>
<feature type="compositionally biased region" description="Pro residues" evidence="1">
    <location>
        <begin position="483"/>
        <end position="497"/>
    </location>
</feature>
<dbReference type="RefSeq" id="XP_030993753.1">
    <property type="nucleotide sequence ID" value="XM_031141870.1"/>
</dbReference>
<sequence length="709" mass="76611">MLASPQSLQTPKTGRSRFSKALPAPPPELANNTAPVRTIPESTMETTADMFPSVPAPPPKQEDAAARPLNSPLPPLPMLKRKANPPPPMSIPRRPVGNTVPPAEKSPAASISSLLSAYSRTSEESVVKSSEGTASTKTSYIATSPSQETSLSYLKRDSIFTPLSLLSFDDEPQRPAAQAQRSPVDERDSPAPPPPLKDPKRPSPPQQQQQQPLSKTTAPAAESAQASSPTTSSTPTNSSPSQLLRRRSLKSEKSLALPDLRLQVSHGSTAQSQLPDAPPSISPLFPPQPAFAREEAASPRIPRSAPLGLPGRNIRPAVSQEQLAQPAPRMGEVVSKVETKVESRLAKKDARSPMTEPKPEEAQQRSQTPKSPIKRLPTPEYEQHDVQKPLVETIVSPESPASSPELPSQEKDAAKAPISRKAIGVGLPSNVRPMKSIPQFPTPPSKAPERRLNEPRQSPQPSPLPKSPVPPEKDQTQVRLTPQPSPLPRGSPLPKSPAPNRATPQSETAQFPARTTSRGVEQPAPAVLRREPASQVSPVSDKAPAAAEPTRSSSQEKKSLETIRAPRPQLSLDISEPNLGFDAKEASPAVDIPAFPLAFSNPEPPGTVFPAKPVGQKHFQCYQGHRSMGADRNFNYPLACQVCLKQDTEVRFKCRWCYLRICQSCMEIFQENGRDLKYLIDHCHDAKTPKETTSFGDVLPPVPVAQGAD</sequence>
<accession>A0A507AQ02</accession>
<keyword evidence="3" id="KW-1185">Reference proteome</keyword>
<dbReference type="GeneID" id="41974604"/>
<dbReference type="Proteomes" id="UP000319257">
    <property type="component" value="Unassembled WGS sequence"/>
</dbReference>
<feature type="region of interest" description="Disordered" evidence="1">
    <location>
        <begin position="1"/>
        <end position="150"/>
    </location>
</feature>
<evidence type="ECO:0000313" key="2">
    <source>
        <dbReference type="EMBL" id="TPX12042.1"/>
    </source>
</evidence>
<organism evidence="2 3">
    <name type="scientific">Thyridium curvatum</name>
    <dbReference type="NCBI Taxonomy" id="1093900"/>
    <lineage>
        <taxon>Eukaryota</taxon>
        <taxon>Fungi</taxon>
        <taxon>Dikarya</taxon>
        <taxon>Ascomycota</taxon>
        <taxon>Pezizomycotina</taxon>
        <taxon>Sordariomycetes</taxon>
        <taxon>Sordariomycetidae</taxon>
        <taxon>Thyridiales</taxon>
        <taxon>Thyridiaceae</taxon>
        <taxon>Thyridium</taxon>
    </lineage>
</organism>
<feature type="compositionally biased region" description="Low complexity" evidence="1">
    <location>
        <begin position="396"/>
        <end position="407"/>
    </location>
</feature>
<feature type="region of interest" description="Disordered" evidence="1">
    <location>
        <begin position="165"/>
        <end position="574"/>
    </location>
</feature>
<feature type="compositionally biased region" description="Polar residues" evidence="1">
    <location>
        <begin position="1"/>
        <end position="13"/>
    </location>
</feature>
<dbReference type="InParanoid" id="A0A507AQ02"/>
<proteinExistence type="predicted"/>
<name>A0A507AQ02_9PEZI</name>
<feature type="compositionally biased region" description="Polar residues" evidence="1">
    <location>
        <begin position="502"/>
        <end position="519"/>
    </location>
</feature>
<evidence type="ECO:0000313" key="3">
    <source>
        <dbReference type="Proteomes" id="UP000319257"/>
    </source>
</evidence>